<keyword evidence="9 11" id="KW-0067">ATP-binding</keyword>
<evidence type="ECO:0000256" key="8">
    <source>
        <dbReference type="ARBA" id="ARBA00022801"/>
    </source>
</evidence>
<keyword evidence="4" id="KW-0540">Nuclease</keyword>
<keyword evidence="14" id="KW-1185">Reference proteome</keyword>
<dbReference type="GO" id="GO:0009035">
    <property type="term" value="F:type I site-specific deoxyribonuclease activity"/>
    <property type="evidence" value="ECO:0007669"/>
    <property type="project" value="UniProtKB-EC"/>
</dbReference>
<reference evidence="14" key="1">
    <citation type="journal article" date="2019" name="Int. J. Syst. Evol. Microbiol.">
        <title>The Global Catalogue of Microorganisms (GCM) 10K type strain sequencing project: providing services to taxonomists for standard genome sequencing and annotation.</title>
        <authorList>
            <consortium name="The Broad Institute Genomics Platform"/>
            <consortium name="The Broad Institute Genome Sequencing Center for Infectious Disease"/>
            <person name="Wu L."/>
            <person name="Ma J."/>
        </authorList>
    </citation>
    <scope>NUCLEOTIDE SEQUENCE [LARGE SCALE GENOMIC DNA]</scope>
    <source>
        <strain evidence="14">KACC 11904</strain>
    </source>
</reference>
<keyword evidence="10 11" id="KW-0238">DNA-binding</keyword>
<evidence type="ECO:0000256" key="10">
    <source>
        <dbReference type="ARBA" id="ARBA00023125"/>
    </source>
</evidence>
<dbReference type="EC" id="3.1.21.3" evidence="11"/>
<dbReference type="Pfam" id="PF18766">
    <property type="entry name" value="SWI2_SNF2"/>
    <property type="match status" value="1"/>
</dbReference>
<proteinExistence type="inferred from homology"/>
<dbReference type="EMBL" id="JBHSMJ010000058">
    <property type="protein sequence ID" value="MFC5452578.1"/>
    <property type="molecule type" value="Genomic_DNA"/>
</dbReference>
<dbReference type="NCBIfam" id="TIGR00348">
    <property type="entry name" value="hsdR"/>
    <property type="match status" value="1"/>
</dbReference>
<dbReference type="Pfam" id="PF22679">
    <property type="entry name" value="T1R_D3-like"/>
    <property type="match status" value="1"/>
</dbReference>
<dbReference type="InterPro" id="IPR055180">
    <property type="entry name" value="HsdR_RecA-like_helicase_dom_2"/>
</dbReference>
<evidence type="ECO:0000256" key="7">
    <source>
        <dbReference type="ARBA" id="ARBA00022759"/>
    </source>
</evidence>
<evidence type="ECO:0000256" key="1">
    <source>
        <dbReference type="ARBA" id="ARBA00000851"/>
    </source>
</evidence>
<evidence type="ECO:0000256" key="9">
    <source>
        <dbReference type="ARBA" id="ARBA00022840"/>
    </source>
</evidence>
<dbReference type="InterPro" id="IPR014001">
    <property type="entry name" value="Helicase_ATP-bd"/>
</dbReference>
<name>A0ABW0KGI1_9BACL</name>
<dbReference type="SMART" id="SM00487">
    <property type="entry name" value="DEXDc"/>
    <property type="match status" value="1"/>
</dbReference>
<comment type="caution">
    <text evidence="13">The sequence shown here is derived from an EMBL/GenBank/DDBJ whole genome shotgun (WGS) entry which is preliminary data.</text>
</comment>
<dbReference type="Gene3D" id="3.40.50.300">
    <property type="entry name" value="P-loop containing nucleotide triphosphate hydrolases"/>
    <property type="match status" value="2"/>
</dbReference>
<dbReference type="InterPro" id="IPR040980">
    <property type="entry name" value="SWI2_SNF2"/>
</dbReference>
<keyword evidence="7 13" id="KW-0255">Endonuclease</keyword>
<evidence type="ECO:0000256" key="6">
    <source>
        <dbReference type="ARBA" id="ARBA00022747"/>
    </source>
</evidence>
<organism evidence="13 14">
    <name type="scientific">Paenibacillus aestuarii</name>
    <dbReference type="NCBI Taxonomy" id="516965"/>
    <lineage>
        <taxon>Bacteria</taxon>
        <taxon>Bacillati</taxon>
        <taxon>Bacillota</taxon>
        <taxon>Bacilli</taxon>
        <taxon>Bacillales</taxon>
        <taxon>Paenibacillaceae</taxon>
        <taxon>Paenibacillus</taxon>
    </lineage>
</organism>
<protein>
    <recommendedName>
        <fullName evidence="11">Type I restriction enzyme endonuclease subunit</fullName>
        <shortName evidence="11">R protein</shortName>
        <ecNumber evidence="11">3.1.21.3</ecNumber>
    </recommendedName>
    <alternativeName>
        <fullName evidence="11">Type-1 restriction enzyme R protein</fullName>
    </alternativeName>
</protein>
<dbReference type="CDD" id="cd18030">
    <property type="entry name" value="DEXHc_RE_I_HsdR"/>
    <property type="match status" value="1"/>
</dbReference>
<dbReference type="PROSITE" id="PS51192">
    <property type="entry name" value="HELICASE_ATP_BIND_1"/>
    <property type="match status" value="1"/>
</dbReference>
<feature type="domain" description="Helicase ATP-binding" evidence="12">
    <location>
        <begin position="308"/>
        <end position="472"/>
    </location>
</feature>
<dbReference type="Pfam" id="PF04313">
    <property type="entry name" value="HSDR_N"/>
    <property type="match status" value="1"/>
</dbReference>
<dbReference type="InterPro" id="IPR021810">
    <property type="entry name" value="T1RH-like_C"/>
</dbReference>
<dbReference type="Gene3D" id="3.90.1570.50">
    <property type="match status" value="1"/>
</dbReference>
<comment type="subunit">
    <text evidence="3 11">The type I restriction/modification system is composed of three polypeptides R, M and S.</text>
</comment>
<dbReference type="InterPro" id="IPR051268">
    <property type="entry name" value="Type-I_R_enzyme_R_subunit"/>
</dbReference>
<evidence type="ECO:0000313" key="14">
    <source>
        <dbReference type="Proteomes" id="UP001596044"/>
    </source>
</evidence>
<comment type="similarity">
    <text evidence="2 11">Belongs to the HsdR family.</text>
</comment>
<gene>
    <name evidence="13" type="ORF">ACFPOG_30700</name>
</gene>
<dbReference type="RefSeq" id="WP_377526823.1">
    <property type="nucleotide sequence ID" value="NZ_JBHSMJ010000058.1"/>
</dbReference>
<dbReference type="Proteomes" id="UP001596044">
    <property type="component" value="Unassembled WGS sequence"/>
</dbReference>
<dbReference type="PANTHER" id="PTHR30195">
    <property type="entry name" value="TYPE I SITE-SPECIFIC DEOXYRIBONUCLEASE PROTEIN SUBUNIT M AND R"/>
    <property type="match status" value="1"/>
</dbReference>
<evidence type="ECO:0000256" key="5">
    <source>
        <dbReference type="ARBA" id="ARBA00022741"/>
    </source>
</evidence>
<dbReference type="SUPFAM" id="SSF52540">
    <property type="entry name" value="P-loop containing nucleoside triphosphate hydrolases"/>
    <property type="match status" value="2"/>
</dbReference>
<keyword evidence="6 11" id="KW-0680">Restriction system</keyword>
<evidence type="ECO:0000256" key="2">
    <source>
        <dbReference type="ARBA" id="ARBA00008598"/>
    </source>
</evidence>
<dbReference type="CDD" id="cd18800">
    <property type="entry name" value="SF2_C_EcoR124I-like"/>
    <property type="match status" value="1"/>
</dbReference>
<dbReference type="InterPro" id="IPR004473">
    <property type="entry name" value="Restrct_endonuc_typeI_HsdR"/>
</dbReference>
<keyword evidence="5 11" id="KW-0547">Nucleotide-binding</keyword>
<sequence>MSQNKSSQQIKIDERSHVEKPFLDQLSSLMWEIIDLDKSQQPIDSYRQSFTEVVMLPVLHEQLMVINPWLEDDQVEEVVKQLTASFPGTSLIQNNQHVFNLLLENTSVNENRKTGEKSPTVRFVDFTNWDKNNRFIAVCQFKVRILGTEHHIFPDIVLFLNGLPVVVIECKSPKVKDAIPEAIDQILRYSEQRGVRGEGSAPLFYYNQIIIVTCRNEAKFGTITTHSEKHFYRWSDPFPRTVNDLEHGSSGPNDQQRLVAGMLDRKNLLDLIRTFTVFSTNDKGETIKIVGRYQQFRAVKLAVKRLLEGRNRRERSGIIWHTQGSGKSLTMMFMVREMYRHAELSHWKVVFITDRTQLEEQLAETSQSIGFSVKVADSINKLKELLRSDSSDLVMAMIHKFRDVDLKEIFPELNPSPHILVMTDEAHRSQYAMLGANLDMGLPNAARIGYTGTPIDKTEKVFGDYIDKYTMRQAIEDGVTLEIVYEGRTHNAEVVDQTAMDIAFEDVFSDYNLQQRLEILGYGSRDAYLDAAPTIKAKAEDMVKHYLTHVFPNGYKAQVVSNSREAAVRYKKHIDAALEAAIAELEKSNPRKINLDRLRKMTTDVIISGDHNDKLHIKAYTDKSKHKTSIKSFKMAFGSEDEGVPGDLGIIIVNSMLLTGFDAPVEQVMYLDQVIVAHTLLQAIARVNRVGGASKDKGFVVDYVGIGHHLKKALNNYDEREQKEIIDVLSFPEEELRELIACHTAIMNLLKKYGLSDLTDHDGFFDLFYDEDIRFDFMLAFKKLTRSLNLVFPARQALEYMADYKALTEINVLAGKHFRDKRLSMKGIPAKLRSIADAHLESKGIEVKVEPISILDEDFEKEVGKRSRNKTKAAEVEHAIRHHIDVELDDDPDLQASFAAALAEVFEEFRDNWNKIFEELEKLRERIINANKEPTYGLHRKKQMPFFRCFKREIYADKDLNEHEVSSLVNLTQQIFLVVERELKLTGFWESIPARNKLKADLQKTLLSLEFMKLPGIIKNRDHIISRIMEIAENKNDTILYAE</sequence>
<evidence type="ECO:0000256" key="3">
    <source>
        <dbReference type="ARBA" id="ARBA00011296"/>
    </source>
</evidence>
<dbReference type="InterPro" id="IPR007409">
    <property type="entry name" value="Restrct_endonuc_type1_HsdR_N"/>
</dbReference>
<dbReference type="Pfam" id="PF11867">
    <property type="entry name" value="T1RH-like_C"/>
    <property type="match status" value="1"/>
</dbReference>
<comment type="function">
    <text evidence="11">Subunit R is required for both nuclease and ATPase activities, but not for modification.</text>
</comment>
<evidence type="ECO:0000259" key="12">
    <source>
        <dbReference type="PROSITE" id="PS51192"/>
    </source>
</evidence>
<evidence type="ECO:0000256" key="4">
    <source>
        <dbReference type="ARBA" id="ARBA00022722"/>
    </source>
</evidence>
<evidence type="ECO:0000256" key="11">
    <source>
        <dbReference type="RuleBase" id="RU364115"/>
    </source>
</evidence>
<dbReference type="InterPro" id="IPR027417">
    <property type="entry name" value="P-loop_NTPase"/>
</dbReference>
<dbReference type="PANTHER" id="PTHR30195:SF15">
    <property type="entry name" value="TYPE I RESTRICTION ENZYME HINDI ENDONUCLEASE SUBUNIT"/>
    <property type="match status" value="1"/>
</dbReference>
<dbReference type="CDD" id="cd22332">
    <property type="entry name" value="HsdR_N"/>
    <property type="match status" value="1"/>
</dbReference>
<comment type="catalytic activity">
    <reaction evidence="1 11">
        <text>Endonucleolytic cleavage of DNA to give random double-stranded fragments with terminal 5'-phosphates, ATP is simultaneously hydrolyzed.</text>
        <dbReference type="EC" id="3.1.21.3"/>
    </reaction>
</comment>
<keyword evidence="8 11" id="KW-0378">Hydrolase</keyword>
<evidence type="ECO:0000313" key="13">
    <source>
        <dbReference type="EMBL" id="MFC5452578.1"/>
    </source>
</evidence>
<accession>A0ABW0KGI1</accession>